<proteinExistence type="predicted"/>
<dbReference type="EMBL" id="LAZR01014252">
    <property type="protein sequence ID" value="KKM18292.1"/>
    <property type="molecule type" value="Genomic_DNA"/>
</dbReference>
<evidence type="ECO:0000259" key="1">
    <source>
        <dbReference type="Pfam" id="PF00551"/>
    </source>
</evidence>
<organism evidence="3">
    <name type="scientific">marine sediment metagenome</name>
    <dbReference type="NCBI Taxonomy" id="412755"/>
    <lineage>
        <taxon>unclassified sequences</taxon>
        <taxon>metagenomes</taxon>
        <taxon>ecological metagenomes</taxon>
    </lineage>
</organism>
<dbReference type="Pfam" id="PF00551">
    <property type="entry name" value="Formyl_trans_N"/>
    <property type="match status" value="1"/>
</dbReference>
<dbReference type="SUPFAM" id="SSF50486">
    <property type="entry name" value="FMT C-terminal domain-like"/>
    <property type="match status" value="1"/>
</dbReference>
<evidence type="ECO:0000313" key="3">
    <source>
        <dbReference type="EMBL" id="KKM18292.1"/>
    </source>
</evidence>
<dbReference type="GO" id="GO:0004479">
    <property type="term" value="F:methionyl-tRNA formyltransferase activity"/>
    <property type="evidence" value="ECO:0007669"/>
    <property type="project" value="TreeGrafter"/>
</dbReference>
<evidence type="ECO:0000259" key="2">
    <source>
        <dbReference type="Pfam" id="PF02911"/>
    </source>
</evidence>
<sequence length="248" mass="28487">MTEKGLECLRTIIQTFGAESIAQVFTHDDTSVENDYSREICDLCDEGKIEWTYEYGEGGGNGQTWKEEGIKTDFVIAIGWRWLIDTDKTVLVLHDSLLPKYKGWNPLVTSLINGDIQIGVSVFRATDKADQGNVITREAVYIKYPIKIAEAINTLIPIYQGLCCLMIKKLGDKKYFSFLEKEYKDALKKNMGSYSMWRDEEDYRIDWSWSADKIVRFVDAVGFPYQGAFTNTNYWEGKITVADCEVYF</sequence>
<dbReference type="AlphaFoldDB" id="A0A0F9HT19"/>
<dbReference type="Pfam" id="PF02911">
    <property type="entry name" value="Formyl_trans_C"/>
    <property type="match status" value="1"/>
</dbReference>
<dbReference type="PANTHER" id="PTHR11138">
    <property type="entry name" value="METHIONYL-TRNA FORMYLTRANSFERASE"/>
    <property type="match status" value="1"/>
</dbReference>
<dbReference type="InterPro" id="IPR011034">
    <property type="entry name" value="Formyl_transferase-like_C_sf"/>
</dbReference>
<protein>
    <recommendedName>
        <fullName evidence="4">Formyl transferase N-terminal domain-containing protein</fullName>
    </recommendedName>
</protein>
<evidence type="ECO:0008006" key="4">
    <source>
        <dbReference type="Google" id="ProtNLM"/>
    </source>
</evidence>
<comment type="caution">
    <text evidence="3">The sequence shown here is derived from an EMBL/GenBank/DDBJ whole genome shotgun (WGS) entry which is preliminary data.</text>
</comment>
<dbReference type="Gene3D" id="3.40.50.12230">
    <property type="match status" value="1"/>
</dbReference>
<dbReference type="PANTHER" id="PTHR11138:SF5">
    <property type="entry name" value="METHIONYL-TRNA FORMYLTRANSFERASE, MITOCHONDRIAL"/>
    <property type="match status" value="1"/>
</dbReference>
<feature type="domain" description="Formyl transferase N-terminal" evidence="1">
    <location>
        <begin position="87"/>
        <end position="143"/>
    </location>
</feature>
<dbReference type="InterPro" id="IPR002376">
    <property type="entry name" value="Formyl_transf_N"/>
</dbReference>
<dbReference type="InterPro" id="IPR005793">
    <property type="entry name" value="Formyl_trans_C"/>
</dbReference>
<dbReference type="InterPro" id="IPR036477">
    <property type="entry name" value="Formyl_transf_N_sf"/>
</dbReference>
<feature type="domain" description="Formyl transferase C-terminal" evidence="2">
    <location>
        <begin position="200"/>
        <end position="234"/>
    </location>
</feature>
<reference evidence="3" key="1">
    <citation type="journal article" date="2015" name="Nature">
        <title>Complex archaea that bridge the gap between prokaryotes and eukaryotes.</title>
        <authorList>
            <person name="Spang A."/>
            <person name="Saw J.H."/>
            <person name="Jorgensen S.L."/>
            <person name="Zaremba-Niedzwiedzka K."/>
            <person name="Martijn J."/>
            <person name="Lind A.E."/>
            <person name="van Eijk R."/>
            <person name="Schleper C."/>
            <person name="Guy L."/>
            <person name="Ettema T.J."/>
        </authorList>
    </citation>
    <scope>NUCLEOTIDE SEQUENCE</scope>
</reference>
<dbReference type="SUPFAM" id="SSF53328">
    <property type="entry name" value="Formyltransferase"/>
    <property type="match status" value="1"/>
</dbReference>
<gene>
    <name evidence="3" type="ORF">LCGC14_1667160</name>
</gene>
<name>A0A0F9HT19_9ZZZZ</name>
<accession>A0A0F9HT19</accession>